<dbReference type="GO" id="GO:0004821">
    <property type="term" value="F:histidine-tRNA ligase activity"/>
    <property type="evidence" value="ECO:0007669"/>
    <property type="project" value="UniProtKB-UniRule"/>
</dbReference>
<comment type="similarity">
    <text evidence="1 11">Belongs to the class-II aminoacyl-tRNA synthetase family.</text>
</comment>
<proteinExistence type="inferred from homology"/>
<dbReference type="Pfam" id="PF03129">
    <property type="entry name" value="HGTP_anticodon"/>
    <property type="match status" value="1"/>
</dbReference>
<dbReference type="GO" id="GO:0000105">
    <property type="term" value="P:L-histidine biosynthetic process"/>
    <property type="evidence" value="ECO:0007669"/>
    <property type="project" value="UniProtKB-KW"/>
</dbReference>
<feature type="binding site" evidence="12">
    <location>
        <position position="118"/>
    </location>
    <ligand>
        <name>L-histidine</name>
        <dbReference type="ChEBI" id="CHEBI:57595"/>
    </ligand>
</feature>
<feature type="binding site" evidence="12">
    <location>
        <begin position="268"/>
        <end position="269"/>
    </location>
    <ligand>
        <name>L-histidine</name>
        <dbReference type="ChEBI" id="CHEBI:57595"/>
    </ligand>
</feature>
<evidence type="ECO:0000256" key="5">
    <source>
        <dbReference type="ARBA" id="ARBA00022741"/>
    </source>
</evidence>
<dbReference type="PROSITE" id="PS50862">
    <property type="entry name" value="AA_TRNA_LIGASE_II"/>
    <property type="match status" value="1"/>
</dbReference>
<dbReference type="GO" id="GO:0005524">
    <property type="term" value="F:ATP binding"/>
    <property type="evidence" value="ECO:0007669"/>
    <property type="project" value="UniProtKB-UniRule"/>
</dbReference>
<organism evidence="14 15">
    <name type="scientific">Vineibacter terrae</name>
    <dbReference type="NCBI Taxonomy" id="2586908"/>
    <lineage>
        <taxon>Bacteria</taxon>
        <taxon>Pseudomonadati</taxon>
        <taxon>Pseudomonadota</taxon>
        <taxon>Alphaproteobacteria</taxon>
        <taxon>Hyphomicrobiales</taxon>
        <taxon>Vineibacter</taxon>
    </lineage>
</organism>
<comment type="subunit">
    <text evidence="2 11">Homodimer.</text>
</comment>
<name>A0A5C8PPQ8_9HYPH</name>
<accession>A0A5C8PPQ8</accession>
<evidence type="ECO:0000256" key="4">
    <source>
        <dbReference type="ARBA" id="ARBA00022598"/>
    </source>
</evidence>
<evidence type="ECO:0000256" key="3">
    <source>
        <dbReference type="ARBA" id="ARBA00022490"/>
    </source>
</evidence>
<evidence type="ECO:0000313" key="14">
    <source>
        <dbReference type="EMBL" id="TXL77133.1"/>
    </source>
</evidence>
<comment type="caution">
    <text evidence="14">The sequence shown here is derived from an EMBL/GenBank/DDBJ whole genome shotgun (WGS) entry which is preliminary data.</text>
</comment>
<feature type="binding site" evidence="12">
    <location>
        <begin position="87"/>
        <end position="89"/>
    </location>
    <ligand>
        <name>L-histidine</name>
        <dbReference type="ChEBI" id="CHEBI:57595"/>
    </ligand>
</feature>
<evidence type="ECO:0000256" key="6">
    <source>
        <dbReference type="ARBA" id="ARBA00022840"/>
    </source>
</evidence>
<evidence type="ECO:0000256" key="9">
    <source>
        <dbReference type="ARBA" id="ARBA00023146"/>
    </source>
</evidence>
<gene>
    <name evidence="11" type="primary">hisS</name>
    <name evidence="14" type="ORF">FHP25_10220</name>
</gene>
<feature type="binding site" evidence="12">
    <location>
        <position position="132"/>
    </location>
    <ligand>
        <name>L-histidine</name>
        <dbReference type="ChEBI" id="CHEBI:57595"/>
    </ligand>
</feature>
<keyword evidence="9 11" id="KW-0030">Aminoacyl-tRNA synthetase</keyword>
<evidence type="ECO:0000256" key="10">
    <source>
        <dbReference type="ARBA" id="ARBA00047639"/>
    </source>
</evidence>
<evidence type="ECO:0000256" key="11">
    <source>
        <dbReference type="HAMAP-Rule" id="MF_00127"/>
    </source>
</evidence>
<dbReference type="Proteomes" id="UP000321638">
    <property type="component" value="Unassembled WGS sequence"/>
</dbReference>
<dbReference type="PIRSF" id="PIRSF001549">
    <property type="entry name" value="His-tRNA_synth"/>
    <property type="match status" value="1"/>
</dbReference>
<dbReference type="SUPFAM" id="SSF52954">
    <property type="entry name" value="Class II aaRS ABD-related"/>
    <property type="match status" value="1"/>
</dbReference>
<dbReference type="AlphaFoldDB" id="A0A5C8PPQ8"/>
<dbReference type="EMBL" id="VDUZ01000009">
    <property type="protein sequence ID" value="TXL77133.1"/>
    <property type="molecule type" value="Genomic_DNA"/>
</dbReference>
<dbReference type="InterPro" id="IPR045864">
    <property type="entry name" value="aa-tRNA-synth_II/BPL/LPL"/>
</dbReference>
<dbReference type="PANTHER" id="PTHR43707">
    <property type="entry name" value="HISTIDYL-TRNA SYNTHETASE"/>
    <property type="match status" value="1"/>
</dbReference>
<dbReference type="GO" id="GO:0005737">
    <property type="term" value="C:cytoplasm"/>
    <property type="evidence" value="ECO:0007669"/>
    <property type="project" value="UniProtKB-SubCell"/>
</dbReference>
<keyword evidence="8" id="KW-0028">Amino-acid biosynthesis</keyword>
<dbReference type="RefSeq" id="WP_147846833.1">
    <property type="nucleotide sequence ID" value="NZ_VDUZ01000009.1"/>
</dbReference>
<evidence type="ECO:0000256" key="8">
    <source>
        <dbReference type="ARBA" id="ARBA00023102"/>
    </source>
</evidence>
<feature type="domain" description="Aminoacyl-transfer RNA synthetases class-II family profile" evidence="13">
    <location>
        <begin position="1"/>
        <end position="339"/>
    </location>
</feature>
<dbReference type="InterPro" id="IPR036621">
    <property type="entry name" value="Anticodon-bd_dom_sf"/>
</dbReference>
<keyword evidence="15" id="KW-1185">Reference proteome</keyword>
<dbReference type="HAMAP" id="MF_00127">
    <property type="entry name" value="His_tRNA_synth"/>
    <property type="match status" value="1"/>
</dbReference>
<dbReference type="PANTHER" id="PTHR43707:SF1">
    <property type="entry name" value="HISTIDINE--TRNA LIGASE, MITOCHONDRIAL-RELATED"/>
    <property type="match status" value="1"/>
</dbReference>
<dbReference type="CDD" id="cd00773">
    <property type="entry name" value="HisRS-like_core"/>
    <property type="match status" value="1"/>
</dbReference>
<comment type="subcellular location">
    <subcellularLocation>
        <location evidence="11">Cytoplasm</location>
    </subcellularLocation>
</comment>
<evidence type="ECO:0000259" key="13">
    <source>
        <dbReference type="PROSITE" id="PS50862"/>
    </source>
</evidence>
<dbReference type="NCBIfam" id="TIGR00442">
    <property type="entry name" value="hisS"/>
    <property type="match status" value="1"/>
</dbReference>
<dbReference type="EC" id="6.1.1.21" evidence="11"/>
<feature type="binding site" evidence="12">
    <location>
        <position position="136"/>
    </location>
    <ligand>
        <name>L-histidine</name>
        <dbReference type="ChEBI" id="CHEBI:57595"/>
    </ligand>
</feature>
<keyword evidence="5 11" id="KW-0547">Nucleotide-binding</keyword>
<dbReference type="InterPro" id="IPR006195">
    <property type="entry name" value="aa-tRNA-synth_II"/>
</dbReference>
<keyword evidence="6 11" id="KW-0067">ATP-binding</keyword>
<evidence type="ECO:0000256" key="7">
    <source>
        <dbReference type="ARBA" id="ARBA00022917"/>
    </source>
</evidence>
<dbReference type="OrthoDB" id="9800814at2"/>
<dbReference type="InterPro" id="IPR015807">
    <property type="entry name" value="His-tRNA-ligase"/>
</dbReference>
<dbReference type="GO" id="GO:0006427">
    <property type="term" value="P:histidyl-tRNA aminoacylation"/>
    <property type="evidence" value="ECO:0007669"/>
    <property type="project" value="UniProtKB-UniRule"/>
</dbReference>
<evidence type="ECO:0000256" key="12">
    <source>
        <dbReference type="PIRSR" id="PIRSR001549-1"/>
    </source>
</evidence>
<dbReference type="SUPFAM" id="SSF55681">
    <property type="entry name" value="Class II aaRS and biotin synthetases"/>
    <property type="match status" value="1"/>
</dbReference>
<evidence type="ECO:0000256" key="2">
    <source>
        <dbReference type="ARBA" id="ARBA00011738"/>
    </source>
</evidence>
<evidence type="ECO:0000256" key="1">
    <source>
        <dbReference type="ARBA" id="ARBA00008226"/>
    </source>
</evidence>
<reference evidence="14 15" key="1">
    <citation type="submission" date="2019-06" db="EMBL/GenBank/DDBJ databases">
        <title>New taxonomy in bacterial strain CC-CFT640, isolated from vineyard.</title>
        <authorList>
            <person name="Lin S.-Y."/>
            <person name="Tsai C.-F."/>
            <person name="Young C.-C."/>
        </authorList>
    </citation>
    <scope>NUCLEOTIDE SEQUENCE [LARGE SCALE GENOMIC DNA]</scope>
    <source>
        <strain evidence="14 15">CC-CFT640</strain>
    </source>
</reference>
<dbReference type="InterPro" id="IPR004154">
    <property type="entry name" value="Anticodon-bd"/>
</dbReference>
<evidence type="ECO:0000313" key="15">
    <source>
        <dbReference type="Proteomes" id="UP000321638"/>
    </source>
</evidence>
<dbReference type="InterPro" id="IPR041715">
    <property type="entry name" value="HisRS-like_core"/>
</dbReference>
<keyword evidence="4 11" id="KW-0436">Ligase</keyword>
<dbReference type="Gene3D" id="3.30.930.10">
    <property type="entry name" value="Bira Bifunctional Protein, Domain 2"/>
    <property type="match status" value="1"/>
</dbReference>
<sequence>MSRLQPVRGTRDILPDEFPRFAHVVDTARDVARLYGYSEMATPIFEFTELFARGIGETTDVVSKEMYSFLSRGDEEEERQSLTLRPEYTAGICRAFVSNGELRQQLPLKLFAHGPMFRYERPQAGRQRQFHQIDIEVLGAPEAECDVEVISVAADILDRLGVLSSCVLKLNSLGDPESRAAYRTVLVDYYRSHQSKLSEESLRRLERNPMRILDSKDEGDKAVNVDAPSLADHLNPASRTFFDTVRAGLDASGIAYEIDPALVRGLDYYTHTAFEFVTTSLGAQGTVIGGGRYDGLIEQLGGPPTAGIGWAGGIERLVELQRKLDKSPPAPERAVAIIPMGQAAELRALALARELRQADVPVELAYRGNMKRRLQRASKLNASHALIIGDSELAKGVVAMKDLDSGTQEEVPFDEVVDALGDDALDALMSLVGADDDEDGDGNR</sequence>
<comment type="catalytic activity">
    <reaction evidence="10 11">
        <text>tRNA(His) + L-histidine + ATP = L-histidyl-tRNA(His) + AMP + diphosphate + H(+)</text>
        <dbReference type="Rhea" id="RHEA:17313"/>
        <dbReference type="Rhea" id="RHEA-COMP:9665"/>
        <dbReference type="Rhea" id="RHEA-COMP:9689"/>
        <dbReference type="ChEBI" id="CHEBI:15378"/>
        <dbReference type="ChEBI" id="CHEBI:30616"/>
        <dbReference type="ChEBI" id="CHEBI:33019"/>
        <dbReference type="ChEBI" id="CHEBI:57595"/>
        <dbReference type="ChEBI" id="CHEBI:78442"/>
        <dbReference type="ChEBI" id="CHEBI:78527"/>
        <dbReference type="ChEBI" id="CHEBI:456215"/>
        <dbReference type="EC" id="6.1.1.21"/>
    </reaction>
</comment>
<dbReference type="Gene3D" id="3.40.50.800">
    <property type="entry name" value="Anticodon-binding domain"/>
    <property type="match status" value="1"/>
</dbReference>
<dbReference type="InterPro" id="IPR004516">
    <property type="entry name" value="HisRS/HisZ"/>
</dbReference>
<protein>
    <recommendedName>
        <fullName evidence="11">Histidine--tRNA ligase</fullName>
        <ecNumber evidence="11">6.1.1.21</ecNumber>
    </recommendedName>
    <alternativeName>
        <fullName evidence="11">Histidyl-tRNA synthetase</fullName>
        <shortName evidence="11">HisRS</shortName>
    </alternativeName>
</protein>
<dbReference type="Pfam" id="PF13393">
    <property type="entry name" value="tRNA-synt_His"/>
    <property type="match status" value="1"/>
</dbReference>
<feature type="binding site" evidence="12">
    <location>
        <position position="264"/>
    </location>
    <ligand>
        <name>L-histidine</name>
        <dbReference type="ChEBI" id="CHEBI:57595"/>
    </ligand>
</feature>
<keyword evidence="3 11" id="KW-0963">Cytoplasm</keyword>
<keyword evidence="7 11" id="KW-0648">Protein biosynthesis</keyword>
<keyword evidence="8" id="KW-0368">Histidine biosynthesis</keyword>